<protein>
    <submittedName>
        <fullName evidence="2">Uncharacterized protein</fullName>
    </submittedName>
</protein>
<dbReference type="AlphaFoldDB" id="A0A4P6JUD4"/>
<evidence type="ECO:0000313" key="2">
    <source>
        <dbReference type="EMBL" id="QBD78945.1"/>
    </source>
</evidence>
<dbReference type="Proteomes" id="UP000290365">
    <property type="component" value="Chromosome"/>
</dbReference>
<name>A0A4P6JUD4_KTERU</name>
<evidence type="ECO:0000256" key="1">
    <source>
        <dbReference type="SAM" id="SignalP"/>
    </source>
</evidence>
<dbReference type="EMBL" id="CP035758">
    <property type="protein sequence ID" value="QBD78945.1"/>
    <property type="molecule type" value="Genomic_DNA"/>
</dbReference>
<keyword evidence="1" id="KW-0732">Signal</keyword>
<feature type="chain" id="PRO_5020386766" evidence="1">
    <location>
        <begin position="33"/>
        <end position="64"/>
    </location>
</feature>
<proteinExistence type="predicted"/>
<reference evidence="2 3" key="1">
    <citation type="submission" date="2019-01" db="EMBL/GenBank/DDBJ databases">
        <title>Ktedonosporobacter rubrisoli SCAWS-G2.</title>
        <authorList>
            <person name="Huang Y."/>
            <person name="Yan B."/>
        </authorList>
    </citation>
    <scope>NUCLEOTIDE SEQUENCE [LARGE SCALE GENOMIC DNA]</scope>
    <source>
        <strain evidence="2 3">SCAWS-G2</strain>
    </source>
</reference>
<evidence type="ECO:0000313" key="3">
    <source>
        <dbReference type="Proteomes" id="UP000290365"/>
    </source>
</evidence>
<dbReference type="KEGG" id="kbs:EPA93_24360"/>
<organism evidence="2 3">
    <name type="scientific">Ktedonosporobacter rubrisoli</name>
    <dbReference type="NCBI Taxonomy" id="2509675"/>
    <lineage>
        <taxon>Bacteria</taxon>
        <taxon>Bacillati</taxon>
        <taxon>Chloroflexota</taxon>
        <taxon>Ktedonobacteria</taxon>
        <taxon>Ktedonobacterales</taxon>
        <taxon>Ktedonosporobacteraceae</taxon>
        <taxon>Ktedonosporobacter</taxon>
    </lineage>
</organism>
<dbReference type="RefSeq" id="WP_129889998.1">
    <property type="nucleotide sequence ID" value="NZ_CP035758.1"/>
</dbReference>
<sequence>MFKRYIRWILPLLALTLLVAFLVISNGLGAHAAPAHHNSHHAVTTDATITPLPANTLTPDFWHD</sequence>
<keyword evidence="3" id="KW-1185">Reference proteome</keyword>
<accession>A0A4P6JUD4</accession>
<gene>
    <name evidence="2" type="ORF">EPA93_24360</name>
</gene>
<feature type="signal peptide" evidence="1">
    <location>
        <begin position="1"/>
        <end position="32"/>
    </location>
</feature>